<reference evidence="8 9" key="1">
    <citation type="journal article" date="2019" name="Int. J. Syst. Evol. Microbiol.">
        <title>The Global Catalogue of Microorganisms (GCM) 10K type strain sequencing project: providing services to taxonomists for standard genome sequencing and annotation.</title>
        <authorList>
            <consortium name="The Broad Institute Genomics Platform"/>
            <consortium name="The Broad Institute Genome Sequencing Center for Infectious Disease"/>
            <person name="Wu L."/>
            <person name="Ma J."/>
        </authorList>
    </citation>
    <scope>NUCLEOTIDE SEQUENCE [LARGE SCALE GENOMIC DNA]</scope>
    <source>
        <strain evidence="8 9">PSR21</strain>
    </source>
</reference>
<feature type="transmembrane region" description="Helical" evidence="7">
    <location>
        <begin position="12"/>
        <end position="38"/>
    </location>
</feature>
<evidence type="ECO:0000256" key="3">
    <source>
        <dbReference type="ARBA" id="ARBA00022692"/>
    </source>
</evidence>
<keyword evidence="6" id="KW-0175">Coiled coil</keyword>
<protein>
    <submittedName>
        <fullName evidence="8">YhjD/YihY/BrkB family envelope integrity protein</fullName>
    </submittedName>
</protein>
<keyword evidence="3 7" id="KW-0812">Transmembrane</keyword>
<accession>A0ABD6AB54</accession>
<comment type="caution">
    <text evidence="8">The sequence shown here is derived from an EMBL/GenBank/DDBJ whole genome shotgun (WGS) entry which is preliminary data.</text>
</comment>
<dbReference type="RefSeq" id="WP_276303254.1">
    <property type="nucleotide sequence ID" value="NZ_CP119992.1"/>
</dbReference>
<keyword evidence="2" id="KW-1003">Cell membrane</keyword>
<evidence type="ECO:0000256" key="6">
    <source>
        <dbReference type="SAM" id="Coils"/>
    </source>
</evidence>
<feature type="coiled-coil region" evidence="6">
    <location>
        <begin position="275"/>
        <end position="318"/>
    </location>
</feature>
<name>A0ABD6AB54_9EURY</name>
<dbReference type="AlphaFoldDB" id="A0ABD6AB54"/>
<keyword evidence="5 7" id="KW-0472">Membrane</keyword>
<feature type="transmembrane region" description="Helical" evidence="7">
    <location>
        <begin position="342"/>
        <end position="362"/>
    </location>
</feature>
<sequence>MNGIRSDRITFIAASLAYYAFISLFPLLLFGLVVASIVGGQELANDLAQQASRQLGSEQVGEMVRDVLTNQAGRSGATIVGTVTLLWSGLKLFRGLDVGFSIAYQAPGPSGFVDQLRDAFVTLVAVGAGIAFTLGVGTLLSLQRYDLVVAGVNVLGAIGTLVLLTGLTVTFLPLYYFLPDPSLSVGDALPGAIFAAIGWTALQTGFRVYAERAAAFEAYGVLAGALLLVTFLYFGALVLLVGVVLNAVLEGRIDPETGLDTVGEESTTEPERSLSLMADEDLERLETELDDEELAAEVRRLREQVAEFEAEIEDRTVHRDDIERDLKRYVRQRMRRGKARGWGPYLVLLYGTAMTLGAFYFLDSGAWAVAAMLVVWLSTLGLYVVFVVVGLGLDLAGVPGRLRDRVQQFRS</sequence>
<dbReference type="Proteomes" id="UP001596547">
    <property type="component" value="Unassembled WGS sequence"/>
</dbReference>
<feature type="transmembrane region" description="Helical" evidence="7">
    <location>
        <begin position="218"/>
        <end position="245"/>
    </location>
</feature>
<evidence type="ECO:0000256" key="5">
    <source>
        <dbReference type="ARBA" id="ARBA00023136"/>
    </source>
</evidence>
<organism evidence="8 9">
    <name type="scientific">Halomarina halobia</name>
    <dbReference type="NCBI Taxonomy" id="3033386"/>
    <lineage>
        <taxon>Archaea</taxon>
        <taxon>Methanobacteriati</taxon>
        <taxon>Methanobacteriota</taxon>
        <taxon>Stenosarchaea group</taxon>
        <taxon>Halobacteria</taxon>
        <taxon>Halobacteriales</taxon>
        <taxon>Natronomonadaceae</taxon>
        <taxon>Halomarina</taxon>
    </lineage>
</organism>
<dbReference type="PANTHER" id="PTHR30213:SF0">
    <property type="entry name" value="UPF0761 MEMBRANE PROTEIN YIHY"/>
    <property type="match status" value="1"/>
</dbReference>
<dbReference type="EMBL" id="JBHTBF010000002">
    <property type="protein sequence ID" value="MFC7317498.1"/>
    <property type="molecule type" value="Genomic_DNA"/>
</dbReference>
<evidence type="ECO:0000313" key="9">
    <source>
        <dbReference type="Proteomes" id="UP001596547"/>
    </source>
</evidence>
<feature type="transmembrane region" description="Helical" evidence="7">
    <location>
        <begin position="154"/>
        <end position="178"/>
    </location>
</feature>
<comment type="subcellular location">
    <subcellularLocation>
        <location evidence="1">Cell membrane</location>
        <topology evidence="1">Multi-pass membrane protein</topology>
    </subcellularLocation>
</comment>
<dbReference type="NCBIfam" id="TIGR00765">
    <property type="entry name" value="yihY_not_rbn"/>
    <property type="match status" value="1"/>
</dbReference>
<dbReference type="PANTHER" id="PTHR30213">
    <property type="entry name" value="INNER MEMBRANE PROTEIN YHJD"/>
    <property type="match status" value="1"/>
</dbReference>
<proteinExistence type="predicted"/>
<keyword evidence="4 7" id="KW-1133">Transmembrane helix</keyword>
<dbReference type="GO" id="GO:0005886">
    <property type="term" value="C:plasma membrane"/>
    <property type="evidence" value="ECO:0007669"/>
    <property type="project" value="UniProtKB-SubCell"/>
</dbReference>
<dbReference type="InterPro" id="IPR017039">
    <property type="entry name" value="Virul_fac_BrkB"/>
</dbReference>
<evidence type="ECO:0000256" key="7">
    <source>
        <dbReference type="SAM" id="Phobius"/>
    </source>
</evidence>
<evidence type="ECO:0000256" key="2">
    <source>
        <dbReference type="ARBA" id="ARBA00022475"/>
    </source>
</evidence>
<feature type="transmembrane region" description="Helical" evidence="7">
    <location>
        <begin position="119"/>
        <end position="142"/>
    </location>
</feature>
<dbReference type="GeneID" id="79315831"/>
<keyword evidence="9" id="KW-1185">Reference proteome</keyword>
<gene>
    <name evidence="8" type="ORF">ACFQPE_11960</name>
</gene>
<evidence type="ECO:0000256" key="4">
    <source>
        <dbReference type="ARBA" id="ARBA00022989"/>
    </source>
</evidence>
<evidence type="ECO:0000313" key="8">
    <source>
        <dbReference type="EMBL" id="MFC7317498.1"/>
    </source>
</evidence>
<dbReference type="Pfam" id="PF03631">
    <property type="entry name" value="Virul_fac_BrkB"/>
    <property type="match status" value="1"/>
</dbReference>
<feature type="transmembrane region" description="Helical" evidence="7">
    <location>
        <begin position="368"/>
        <end position="393"/>
    </location>
</feature>
<evidence type="ECO:0000256" key="1">
    <source>
        <dbReference type="ARBA" id="ARBA00004651"/>
    </source>
</evidence>